<protein>
    <recommendedName>
        <fullName evidence="5">Smr domain-containing protein</fullName>
    </recommendedName>
</protein>
<dbReference type="PANTHER" id="PTHR46535:SF1">
    <property type="entry name" value="NEDD4-BINDING PROTEIN 2"/>
    <property type="match status" value="1"/>
</dbReference>
<dbReference type="PANTHER" id="PTHR46535">
    <property type="entry name" value="NEDD4-BINDING PROTEIN 2"/>
    <property type="match status" value="1"/>
</dbReference>
<dbReference type="GO" id="GO:0043130">
    <property type="term" value="F:ubiquitin binding"/>
    <property type="evidence" value="ECO:0007669"/>
    <property type="project" value="InterPro"/>
</dbReference>
<evidence type="ECO:0000313" key="3">
    <source>
        <dbReference type="EMBL" id="ELP83728.1"/>
    </source>
</evidence>
<feature type="domain" description="CUE" evidence="2">
    <location>
        <begin position="39"/>
        <end position="82"/>
    </location>
</feature>
<keyword evidence="4" id="KW-1185">Reference proteome</keyword>
<evidence type="ECO:0000259" key="1">
    <source>
        <dbReference type="PROSITE" id="PS50828"/>
    </source>
</evidence>
<dbReference type="Proteomes" id="UP000014680">
    <property type="component" value="Unassembled WGS sequence"/>
</dbReference>
<dbReference type="OrthoDB" id="29855at2759"/>
<organism evidence="3 4">
    <name type="scientific">Entamoeba invadens IP1</name>
    <dbReference type="NCBI Taxonomy" id="370355"/>
    <lineage>
        <taxon>Eukaryota</taxon>
        <taxon>Amoebozoa</taxon>
        <taxon>Evosea</taxon>
        <taxon>Archamoebae</taxon>
        <taxon>Mastigamoebida</taxon>
        <taxon>Entamoebidae</taxon>
        <taxon>Entamoeba</taxon>
    </lineage>
</organism>
<dbReference type="GO" id="GO:0005634">
    <property type="term" value="C:nucleus"/>
    <property type="evidence" value="ECO:0007669"/>
    <property type="project" value="TreeGrafter"/>
</dbReference>
<evidence type="ECO:0000313" key="4">
    <source>
        <dbReference type="Proteomes" id="UP000014680"/>
    </source>
</evidence>
<dbReference type="VEuPathDB" id="AmoebaDB:EIN_469320"/>
<dbReference type="Pfam" id="PF01713">
    <property type="entry name" value="Smr"/>
    <property type="match status" value="1"/>
</dbReference>
<dbReference type="RefSeq" id="XP_004183074.1">
    <property type="nucleotide sequence ID" value="XM_004183026.1"/>
</dbReference>
<accession>A0A0A1TWK2</accession>
<dbReference type="OMA" id="PPKYTIK"/>
<dbReference type="Gene3D" id="3.30.1370.110">
    <property type="match status" value="1"/>
</dbReference>
<dbReference type="InterPro" id="IPR052772">
    <property type="entry name" value="Endo/PolyKinase_Domain-Protein"/>
</dbReference>
<reference evidence="3 4" key="1">
    <citation type="submission" date="2012-10" db="EMBL/GenBank/DDBJ databases">
        <authorList>
            <person name="Zafar N."/>
            <person name="Inman J."/>
            <person name="Hall N."/>
            <person name="Lorenzi H."/>
            <person name="Caler E."/>
        </authorList>
    </citation>
    <scope>NUCLEOTIDE SEQUENCE [LARGE SCALE GENOMIC DNA]</scope>
    <source>
        <strain evidence="3 4">IP1</strain>
    </source>
</reference>
<dbReference type="InterPro" id="IPR003892">
    <property type="entry name" value="CUE"/>
</dbReference>
<dbReference type="GO" id="GO:0004519">
    <property type="term" value="F:endonuclease activity"/>
    <property type="evidence" value="ECO:0007669"/>
    <property type="project" value="TreeGrafter"/>
</dbReference>
<feature type="domain" description="Smr" evidence="1">
    <location>
        <begin position="318"/>
        <end position="390"/>
    </location>
</feature>
<dbReference type="KEGG" id="eiv:EIN_469320"/>
<dbReference type="GeneID" id="14882652"/>
<dbReference type="InterPro" id="IPR002625">
    <property type="entry name" value="Smr_dom"/>
</dbReference>
<dbReference type="InterPro" id="IPR036063">
    <property type="entry name" value="Smr_dom_sf"/>
</dbReference>
<dbReference type="PROSITE" id="PS50828">
    <property type="entry name" value="SMR"/>
    <property type="match status" value="1"/>
</dbReference>
<evidence type="ECO:0008006" key="5">
    <source>
        <dbReference type="Google" id="ProtNLM"/>
    </source>
</evidence>
<dbReference type="SMART" id="SM00463">
    <property type="entry name" value="SMR"/>
    <property type="match status" value="1"/>
</dbReference>
<name>A0A0A1TWK2_ENTIV</name>
<gene>
    <name evidence="3" type="ORF">EIN_469320</name>
</gene>
<dbReference type="AlphaFoldDB" id="A0A0A1TWK2"/>
<sequence>MPKQQKTQKRKKYQVDELVETMEQLPPNTFLYKKEQIPPKLKKIFELQQVFPDCPEEVLEVLLEENDMDVNKTADVLFTQQASYDPAVFSVPQKPMKKLKTESERCEGRWAKYGQKIREETLKTSPELLEENSKEQFDDAIDENEIKRPTMADKMKLRYLNDIFNGYTTKNDIDELYTILGGDVKTIIAVLAEGHDELKTRLGLVEDDFTKIEDENMDTEIVEEKVSMPVVRGMMSGENEKSFVERMNDEISLASRERAFYSKQLISAPRNSKNAHEIQSRIGELVRKIEFKQQNVINLYTRMLMRKTADHSKSCLEIDVHGFSEKEAVEALARLLSVAEYSKMGMIRFITGIGRHSEKGYSVIKQRMALYLVRNKYHFDEEKGALLVYL</sequence>
<dbReference type="SUPFAM" id="SSF160443">
    <property type="entry name" value="SMR domain-like"/>
    <property type="match status" value="1"/>
</dbReference>
<evidence type="ECO:0000259" key="2">
    <source>
        <dbReference type="PROSITE" id="PS51140"/>
    </source>
</evidence>
<proteinExistence type="predicted"/>
<dbReference type="PROSITE" id="PS51140">
    <property type="entry name" value="CUE"/>
    <property type="match status" value="1"/>
</dbReference>
<dbReference type="EMBL" id="KB207240">
    <property type="protein sequence ID" value="ELP83728.1"/>
    <property type="molecule type" value="Genomic_DNA"/>
</dbReference>